<dbReference type="RefSeq" id="WP_048092070.1">
    <property type="nucleotide sequence ID" value="NZ_JMIY01000006.1"/>
</dbReference>
<dbReference type="InterPro" id="IPR058292">
    <property type="entry name" value="DUF7986"/>
</dbReference>
<dbReference type="Proteomes" id="UP000027153">
    <property type="component" value="Unassembled WGS sequence"/>
</dbReference>
<reference evidence="1 2" key="1">
    <citation type="journal article" date="2013" name="Nature">
        <title>Anaerobic oxidation of methane coupled to nitrate reduction in a novel archaeal lineage.</title>
        <authorList>
            <person name="Haroon M.F."/>
            <person name="Hu S."/>
            <person name="Shi Y."/>
            <person name="Imelfort M."/>
            <person name="Keller J."/>
            <person name="Hugenholtz P."/>
            <person name="Yuan Z."/>
            <person name="Tyson G.W."/>
        </authorList>
    </citation>
    <scope>NUCLEOTIDE SEQUENCE [LARGE SCALE GENOMIC DNA]</scope>
    <source>
        <strain evidence="1 2">ANME-2d</strain>
    </source>
</reference>
<evidence type="ECO:0000313" key="2">
    <source>
        <dbReference type="Proteomes" id="UP000027153"/>
    </source>
</evidence>
<keyword evidence="2" id="KW-1185">Reference proteome</keyword>
<proteinExistence type="predicted"/>
<gene>
    <name evidence="1" type="ORF">ANME2D_02488</name>
</gene>
<dbReference type="OrthoDB" id="350328at2157"/>
<accession>A0A062UW98</accession>
<evidence type="ECO:0000313" key="1">
    <source>
        <dbReference type="EMBL" id="KCZ71286.1"/>
    </source>
</evidence>
<protein>
    <submittedName>
        <fullName evidence="1">Uncharacterized protein</fullName>
    </submittedName>
</protein>
<dbReference type="EMBL" id="JMIY01000006">
    <property type="protein sequence ID" value="KCZ71286.1"/>
    <property type="molecule type" value="Genomic_DNA"/>
</dbReference>
<organism evidence="1 2">
    <name type="scientific">Candidatus Methanoperedens nitratireducens</name>
    <dbReference type="NCBI Taxonomy" id="1392998"/>
    <lineage>
        <taxon>Archaea</taxon>
        <taxon>Methanobacteriati</taxon>
        <taxon>Methanobacteriota</taxon>
        <taxon>Stenosarchaea group</taxon>
        <taxon>Methanomicrobia</taxon>
        <taxon>Methanosarcinales</taxon>
        <taxon>ANME-2 cluster</taxon>
        <taxon>Candidatus Methanoperedentaceae</taxon>
        <taxon>Candidatus Methanoperedens</taxon>
    </lineage>
</organism>
<sequence length="222" mass="25809">MNWLKKLFSEKTTKGIIEEYKEYRKISKELNHKIIDTCLDPDVFIKAARLLGAARGDTLILDNEDELNILMDFALREYKVNKQNTVEIYREKIGWENDIEKEILDAFISSYTSLFKIISISRAEKSLILEDILNKKGDIKIIDLSLSKTAVPGFLVFIRIIPFKDFNMSAGILFAFYGELEKYLLKKYKLLSKKVKSDSDSVKRFVSFYKLSKTDGIEVRYS</sequence>
<dbReference type="Pfam" id="PF25948">
    <property type="entry name" value="DUF7986"/>
    <property type="match status" value="1"/>
</dbReference>
<dbReference type="AlphaFoldDB" id="A0A062UW98"/>
<name>A0A062UW98_9EURY</name>
<comment type="caution">
    <text evidence="1">The sequence shown here is derived from an EMBL/GenBank/DDBJ whole genome shotgun (WGS) entry which is preliminary data.</text>
</comment>